<dbReference type="EMBL" id="CABIJS010000021">
    <property type="protein sequence ID" value="VUZ39615.1"/>
    <property type="molecule type" value="Genomic_DNA"/>
</dbReference>
<dbReference type="AlphaFoldDB" id="A0A564XX49"/>
<evidence type="ECO:0000256" key="1">
    <source>
        <dbReference type="SAM" id="MobiDB-lite"/>
    </source>
</evidence>
<evidence type="ECO:0000313" key="2">
    <source>
        <dbReference type="EMBL" id="VUZ39615.1"/>
    </source>
</evidence>
<evidence type="ECO:0000313" key="3">
    <source>
        <dbReference type="Proteomes" id="UP000321570"/>
    </source>
</evidence>
<feature type="region of interest" description="Disordered" evidence="1">
    <location>
        <begin position="72"/>
        <end position="106"/>
    </location>
</feature>
<feature type="non-terminal residue" evidence="2">
    <location>
        <position position="1"/>
    </location>
</feature>
<proteinExistence type="predicted"/>
<sequence>SFTPRILSFCEKYTGKVNVVLAPHGISARLIASSQASDTSSEKELEMWKRFFPIRSVGENFNSSGSHQSSFYMDFLTPNKSSPNQQQQQGSKSDSSLKRSNSEQLP</sequence>
<feature type="non-terminal residue" evidence="2">
    <location>
        <position position="106"/>
    </location>
</feature>
<dbReference type="Proteomes" id="UP000321570">
    <property type="component" value="Unassembled WGS sequence"/>
</dbReference>
<reference evidence="2 3" key="1">
    <citation type="submission" date="2019-07" db="EMBL/GenBank/DDBJ databases">
        <authorList>
            <person name="Jastrzebski P J."/>
            <person name="Paukszto L."/>
            <person name="Jastrzebski P J."/>
        </authorList>
    </citation>
    <scope>NUCLEOTIDE SEQUENCE [LARGE SCALE GENOMIC DNA]</scope>
    <source>
        <strain evidence="2 3">WMS-il1</strain>
    </source>
</reference>
<name>A0A564XX49_HYMDI</name>
<keyword evidence="3" id="KW-1185">Reference proteome</keyword>
<feature type="compositionally biased region" description="Low complexity" evidence="1">
    <location>
        <begin position="78"/>
        <end position="94"/>
    </location>
</feature>
<protein>
    <submittedName>
        <fullName evidence="2">Uncharacterized protein</fullName>
    </submittedName>
</protein>
<feature type="compositionally biased region" description="Basic and acidic residues" evidence="1">
    <location>
        <begin position="95"/>
        <end position="106"/>
    </location>
</feature>
<accession>A0A564XX49</accession>
<organism evidence="2 3">
    <name type="scientific">Hymenolepis diminuta</name>
    <name type="common">Rat tapeworm</name>
    <dbReference type="NCBI Taxonomy" id="6216"/>
    <lineage>
        <taxon>Eukaryota</taxon>
        <taxon>Metazoa</taxon>
        <taxon>Spiralia</taxon>
        <taxon>Lophotrochozoa</taxon>
        <taxon>Platyhelminthes</taxon>
        <taxon>Cestoda</taxon>
        <taxon>Eucestoda</taxon>
        <taxon>Cyclophyllidea</taxon>
        <taxon>Hymenolepididae</taxon>
        <taxon>Hymenolepis</taxon>
    </lineage>
</organism>
<gene>
    <name evidence="2" type="ORF">WMSIL1_LOCUS860</name>
</gene>